<dbReference type="RefSeq" id="WP_102173788.1">
    <property type="nucleotide sequence ID" value="NZ_NMQA01000181.1"/>
</dbReference>
<dbReference type="AlphaFoldDB" id="A0A2N6KED5"/>
<name>A0A2N6KED5_9CYAN</name>
<comment type="caution">
    <text evidence="1">The sequence shown here is derived from an EMBL/GenBank/DDBJ whole genome shotgun (WGS) entry which is preliminary data.</text>
</comment>
<proteinExistence type="predicted"/>
<organism evidence="1 2">
    <name type="scientific">Fischerella thermalis CCMEE 5268</name>
    <dbReference type="NCBI Taxonomy" id="2019662"/>
    <lineage>
        <taxon>Bacteria</taxon>
        <taxon>Bacillati</taxon>
        <taxon>Cyanobacteriota</taxon>
        <taxon>Cyanophyceae</taxon>
        <taxon>Nostocales</taxon>
        <taxon>Hapalosiphonaceae</taxon>
        <taxon>Fischerella</taxon>
    </lineage>
</organism>
<evidence type="ECO:0000313" key="1">
    <source>
        <dbReference type="EMBL" id="PLZ97351.1"/>
    </source>
</evidence>
<gene>
    <name evidence="1" type="ORF">CEN50_15585</name>
</gene>
<protein>
    <submittedName>
        <fullName evidence="1">Uncharacterized protein</fullName>
    </submittedName>
</protein>
<sequence length="69" mass="7822">MNTAILKLDVLVANYPVEYIFAMSGSFQALIQKIAIAPDELQLRLDYIFCKLNVSTRAEMVARCQMPQI</sequence>
<dbReference type="EMBL" id="NMQA01000181">
    <property type="protein sequence ID" value="PLZ97351.1"/>
    <property type="molecule type" value="Genomic_DNA"/>
</dbReference>
<reference evidence="1 2" key="1">
    <citation type="submission" date="2017-07" db="EMBL/GenBank/DDBJ databases">
        <title>Genomes of Fischerella (Mastigocladus) sp. strains.</title>
        <authorList>
            <person name="Miller S.R."/>
        </authorList>
    </citation>
    <scope>NUCLEOTIDE SEQUENCE [LARGE SCALE GENOMIC DNA]</scope>
    <source>
        <strain evidence="1 2">CCMEE 5268</strain>
    </source>
</reference>
<evidence type="ECO:0000313" key="2">
    <source>
        <dbReference type="Proteomes" id="UP000235025"/>
    </source>
</evidence>
<accession>A0A2N6KED5</accession>
<dbReference type="Proteomes" id="UP000235025">
    <property type="component" value="Unassembled WGS sequence"/>
</dbReference>